<dbReference type="Proteomes" id="UP000294887">
    <property type="component" value="Unassembled WGS sequence"/>
</dbReference>
<dbReference type="Gene3D" id="1.10.10.10">
    <property type="entry name" value="Winged helix-like DNA-binding domain superfamily/Winged helix DNA-binding domain"/>
    <property type="match status" value="1"/>
</dbReference>
<dbReference type="InterPro" id="IPR002481">
    <property type="entry name" value="FUR"/>
</dbReference>
<evidence type="ECO:0000256" key="6">
    <source>
        <dbReference type="ARBA" id="ARBA00023163"/>
    </source>
</evidence>
<dbReference type="GO" id="GO:1900376">
    <property type="term" value="P:regulation of secondary metabolite biosynthetic process"/>
    <property type="evidence" value="ECO:0007669"/>
    <property type="project" value="TreeGrafter"/>
</dbReference>
<keyword evidence="4" id="KW-0805">Transcription regulation</keyword>
<organism evidence="8 9">
    <name type="scientific">Cocleimonas flava</name>
    <dbReference type="NCBI Taxonomy" id="634765"/>
    <lineage>
        <taxon>Bacteria</taxon>
        <taxon>Pseudomonadati</taxon>
        <taxon>Pseudomonadota</taxon>
        <taxon>Gammaproteobacteria</taxon>
        <taxon>Thiotrichales</taxon>
        <taxon>Thiotrichaceae</taxon>
        <taxon>Cocleimonas</taxon>
    </lineage>
</organism>
<dbReference type="InterPro" id="IPR036388">
    <property type="entry name" value="WH-like_DNA-bd_sf"/>
</dbReference>
<proteinExistence type="inferred from homology"/>
<dbReference type="GO" id="GO:0008270">
    <property type="term" value="F:zinc ion binding"/>
    <property type="evidence" value="ECO:0007669"/>
    <property type="project" value="TreeGrafter"/>
</dbReference>
<keyword evidence="9" id="KW-1185">Reference proteome</keyword>
<dbReference type="InterPro" id="IPR043135">
    <property type="entry name" value="Fur_C"/>
</dbReference>
<keyword evidence="6" id="KW-0804">Transcription</keyword>
<dbReference type="EMBL" id="SMFQ01000004">
    <property type="protein sequence ID" value="TCJ85173.1"/>
    <property type="molecule type" value="Genomic_DNA"/>
</dbReference>
<sequence>MIHCEKHNHCISTAIKQGEEICNEKGLKFTAIRRKVLELVWETHKPAKAYDILEKLAKEDGAPVPPTVYRALDFLLQNGLVHRINSLNAFVGCSHPGLHNQCFFMICTHCEKVTECCTTELGKAIDITTKENSFTRESVSLEILGACQSCSA</sequence>
<evidence type="ECO:0000313" key="9">
    <source>
        <dbReference type="Proteomes" id="UP000294887"/>
    </source>
</evidence>
<dbReference type="GO" id="GO:0003700">
    <property type="term" value="F:DNA-binding transcription factor activity"/>
    <property type="evidence" value="ECO:0007669"/>
    <property type="project" value="InterPro"/>
</dbReference>
<keyword evidence="3 7" id="KW-0862">Zinc</keyword>
<dbReference type="RefSeq" id="WP_131906877.1">
    <property type="nucleotide sequence ID" value="NZ_BAAAFU010000001.1"/>
</dbReference>
<evidence type="ECO:0000256" key="2">
    <source>
        <dbReference type="ARBA" id="ARBA00022491"/>
    </source>
</evidence>
<dbReference type="SUPFAM" id="SSF46785">
    <property type="entry name" value="Winged helix' DNA-binding domain"/>
    <property type="match status" value="1"/>
</dbReference>
<dbReference type="PANTHER" id="PTHR33202">
    <property type="entry name" value="ZINC UPTAKE REGULATION PROTEIN"/>
    <property type="match status" value="1"/>
</dbReference>
<keyword evidence="7" id="KW-0479">Metal-binding</keyword>
<reference evidence="8 9" key="1">
    <citation type="submission" date="2019-03" db="EMBL/GenBank/DDBJ databases">
        <title>Genomic Encyclopedia of Type Strains, Phase IV (KMG-IV): sequencing the most valuable type-strain genomes for metagenomic binning, comparative biology and taxonomic classification.</title>
        <authorList>
            <person name="Goeker M."/>
        </authorList>
    </citation>
    <scope>NUCLEOTIDE SEQUENCE [LARGE SCALE GENOMIC DNA]</scope>
    <source>
        <strain evidence="8 9">DSM 24830</strain>
    </source>
</reference>
<dbReference type="AlphaFoldDB" id="A0A4R1EV67"/>
<accession>A0A4R1EV67</accession>
<evidence type="ECO:0000256" key="5">
    <source>
        <dbReference type="ARBA" id="ARBA00023125"/>
    </source>
</evidence>
<keyword evidence="2" id="KW-0678">Repressor</keyword>
<dbReference type="Pfam" id="PF01475">
    <property type="entry name" value="FUR"/>
    <property type="match status" value="1"/>
</dbReference>
<feature type="binding site" evidence="7">
    <location>
        <position position="110"/>
    </location>
    <ligand>
        <name>Zn(2+)</name>
        <dbReference type="ChEBI" id="CHEBI:29105"/>
    </ligand>
</feature>
<evidence type="ECO:0000256" key="1">
    <source>
        <dbReference type="ARBA" id="ARBA00007957"/>
    </source>
</evidence>
<dbReference type="OrthoDB" id="9801127at2"/>
<protein>
    <submittedName>
        <fullName evidence="8">Fur family zinc uptake transcriptional regulator</fullName>
    </submittedName>
</protein>
<dbReference type="GO" id="GO:0005829">
    <property type="term" value="C:cytosol"/>
    <property type="evidence" value="ECO:0007669"/>
    <property type="project" value="TreeGrafter"/>
</dbReference>
<comment type="similarity">
    <text evidence="1">Belongs to the Fur family.</text>
</comment>
<evidence type="ECO:0000256" key="7">
    <source>
        <dbReference type="PIRSR" id="PIRSR602481-1"/>
    </source>
</evidence>
<feature type="binding site" evidence="7">
    <location>
        <position position="150"/>
    </location>
    <ligand>
        <name>Zn(2+)</name>
        <dbReference type="ChEBI" id="CHEBI:29105"/>
    </ligand>
</feature>
<comment type="cofactor">
    <cofactor evidence="7">
        <name>Zn(2+)</name>
        <dbReference type="ChEBI" id="CHEBI:29105"/>
    </cofactor>
    <text evidence="7">Binds 1 zinc ion per subunit.</text>
</comment>
<dbReference type="Gene3D" id="3.30.1490.190">
    <property type="match status" value="1"/>
</dbReference>
<feature type="binding site" evidence="7">
    <location>
        <position position="147"/>
    </location>
    <ligand>
        <name>Zn(2+)</name>
        <dbReference type="ChEBI" id="CHEBI:29105"/>
    </ligand>
</feature>
<dbReference type="GO" id="GO:0045892">
    <property type="term" value="P:negative regulation of DNA-templated transcription"/>
    <property type="evidence" value="ECO:0007669"/>
    <property type="project" value="TreeGrafter"/>
</dbReference>
<dbReference type="PANTHER" id="PTHR33202:SF6">
    <property type="entry name" value="ZINC UPTAKE REGULATION PROTEIN"/>
    <property type="match status" value="1"/>
</dbReference>
<comment type="caution">
    <text evidence="8">The sequence shown here is derived from an EMBL/GenBank/DDBJ whole genome shotgun (WGS) entry which is preliminary data.</text>
</comment>
<dbReference type="GO" id="GO:0000976">
    <property type="term" value="F:transcription cis-regulatory region binding"/>
    <property type="evidence" value="ECO:0007669"/>
    <property type="project" value="TreeGrafter"/>
</dbReference>
<evidence type="ECO:0000256" key="3">
    <source>
        <dbReference type="ARBA" id="ARBA00022833"/>
    </source>
</evidence>
<keyword evidence="5" id="KW-0238">DNA-binding</keyword>
<name>A0A4R1EV67_9GAMM</name>
<evidence type="ECO:0000256" key="4">
    <source>
        <dbReference type="ARBA" id="ARBA00023015"/>
    </source>
</evidence>
<gene>
    <name evidence="8" type="ORF">EV695_3139</name>
</gene>
<evidence type="ECO:0000313" key="8">
    <source>
        <dbReference type="EMBL" id="TCJ85173.1"/>
    </source>
</evidence>
<dbReference type="InterPro" id="IPR036390">
    <property type="entry name" value="WH_DNA-bd_sf"/>
</dbReference>
<feature type="binding site" evidence="7">
    <location>
        <position position="107"/>
    </location>
    <ligand>
        <name>Zn(2+)</name>
        <dbReference type="ChEBI" id="CHEBI:29105"/>
    </ligand>
</feature>